<keyword evidence="1" id="KW-0472">Membrane</keyword>
<gene>
    <name evidence="2" type="ORF">C8D94_1182</name>
</gene>
<name>A0A370Q2P8_9FLAO</name>
<reference evidence="2 3" key="1">
    <citation type="submission" date="2018-07" db="EMBL/GenBank/DDBJ databases">
        <title>Genomic Encyclopedia of Type Strains, Phase IV (KMG-IV): sequencing the most valuable type-strain genomes for metagenomic binning, comparative biology and taxonomic classification.</title>
        <authorList>
            <person name="Goeker M."/>
        </authorList>
    </citation>
    <scope>NUCLEOTIDE SEQUENCE [LARGE SCALE GENOMIC DNA]</scope>
    <source>
        <strain evidence="2 3">DSM 101478</strain>
    </source>
</reference>
<feature type="transmembrane region" description="Helical" evidence="1">
    <location>
        <begin position="6"/>
        <end position="25"/>
    </location>
</feature>
<sequence length="169" mass="19779">MDSTIIIALLSPLLLTIGGLITWFFKSKREDILLSEEKTRDFKVKTYETLLEPFIVVFTFTLNEKEKQKGINKLLSLDYRKAAFNLTTFGSDEVVKSYNRIMQAFFNIKSEDFADDDEEYAVIMLTHLSDLLLNIRKDLYTKKTDLKRSEMLAFMINDIDKHQFRINNA</sequence>
<organism evidence="2 3">
    <name type="scientific">Marinirhabdus gelatinilytica</name>
    <dbReference type="NCBI Taxonomy" id="1703343"/>
    <lineage>
        <taxon>Bacteria</taxon>
        <taxon>Pseudomonadati</taxon>
        <taxon>Bacteroidota</taxon>
        <taxon>Flavobacteriia</taxon>
        <taxon>Flavobacteriales</taxon>
        <taxon>Flavobacteriaceae</taxon>
    </lineage>
</organism>
<dbReference type="RefSeq" id="WP_115124804.1">
    <property type="nucleotide sequence ID" value="NZ_QRAO01000018.1"/>
</dbReference>
<keyword evidence="1" id="KW-0812">Transmembrane</keyword>
<dbReference type="Proteomes" id="UP000255317">
    <property type="component" value="Unassembled WGS sequence"/>
</dbReference>
<dbReference type="OrthoDB" id="6402399at2"/>
<keyword evidence="1" id="KW-1133">Transmembrane helix</keyword>
<evidence type="ECO:0000313" key="2">
    <source>
        <dbReference type="EMBL" id="RDK82638.1"/>
    </source>
</evidence>
<comment type="caution">
    <text evidence="2">The sequence shown here is derived from an EMBL/GenBank/DDBJ whole genome shotgun (WGS) entry which is preliminary data.</text>
</comment>
<dbReference type="EMBL" id="QRAO01000018">
    <property type="protein sequence ID" value="RDK82638.1"/>
    <property type="molecule type" value="Genomic_DNA"/>
</dbReference>
<dbReference type="AlphaFoldDB" id="A0A370Q2P8"/>
<protein>
    <submittedName>
        <fullName evidence="2">Uncharacterized protein</fullName>
    </submittedName>
</protein>
<accession>A0A370Q2P8</accession>
<evidence type="ECO:0000256" key="1">
    <source>
        <dbReference type="SAM" id="Phobius"/>
    </source>
</evidence>
<evidence type="ECO:0000313" key="3">
    <source>
        <dbReference type="Proteomes" id="UP000255317"/>
    </source>
</evidence>
<proteinExistence type="predicted"/>
<keyword evidence="3" id="KW-1185">Reference proteome</keyword>